<dbReference type="PANTHER" id="PTHR30536">
    <property type="entry name" value="ALTRONATE/GALACTARATE DEHYDRATASE"/>
    <property type="match status" value="1"/>
</dbReference>
<dbReference type="RefSeq" id="WP_073077418.1">
    <property type="nucleotide sequence ID" value="NZ_FRBL01000001.1"/>
</dbReference>
<dbReference type="InterPro" id="IPR044144">
    <property type="entry name" value="SAF_UxaA/GarD"/>
</dbReference>
<dbReference type="GO" id="GO:0016787">
    <property type="term" value="F:hydrolase activity"/>
    <property type="evidence" value="ECO:0007669"/>
    <property type="project" value="UniProtKB-KW"/>
</dbReference>
<dbReference type="Pfam" id="PF20629">
    <property type="entry name" value="GD_AH_C"/>
    <property type="match status" value="1"/>
</dbReference>
<dbReference type="InterPro" id="IPR052172">
    <property type="entry name" value="UxaA_altronate/galactarate_dh"/>
</dbReference>
<gene>
    <name evidence="4" type="ORF">SAMN05444266_101351</name>
</gene>
<sequence>MNSYLQIHPADNVLVALQDLQAGTKITFNGHNIELLQLTPAKHKFLINDVASGDPITMYGVLVAKAVTTIKQGGLMTTENVIHDANAFHEKDGSEQWQAPDVSRWKDRTFMGYHRQDGQVGTRNYWLVIPLVFCENRNVSVIKTAFEKGLGFAPAEVYNEQVTDLVALYKKGDLDAIRNYEAGQSTDTSKRSTIFPNIDGIKFLTHEGGCGGTRQDSDALCALLAGYIHHPNVAGATVLSLGCQHAQVSILQESLKKLNPDFNKPILVYEQQKSSSEFNMLSAAIKDTFLAMVEANKITRQPAPLSKLVIGLECGGSDGFSGISANPAVGHTSDLLVALGGTSILSEFPELCGVEQELINRCTTEYTSEKFIRIMRAYENQAQSVGSGFYMNPSPGNIKDGLITDAIKSAGAAKKGGTSPVTDVLDYTEYVTKPGLNLLCTPGNDVESTSAEVGSGANIVLFTTGLGTPTGNPIAPVVKLATNTKLATRMPDIIDIDTGSIISGQHSIAEMGEQILEYVIQAASGEVYTKAEQLHQDDFIPWKRGVSL</sequence>
<dbReference type="AlphaFoldDB" id="A0A1M6VT99"/>
<evidence type="ECO:0000259" key="3">
    <source>
        <dbReference type="SMART" id="SM00858"/>
    </source>
</evidence>
<comment type="similarity">
    <text evidence="1">Belongs to the UxaA family.</text>
</comment>
<dbReference type="Pfam" id="PF04295">
    <property type="entry name" value="GD_AH_second"/>
    <property type="match status" value="1"/>
</dbReference>
<organism evidence="4 5">
    <name type="scientific">Chitinophaga jiangningensis</name>
    <dbReference type="NCBI Taxonomy" id="1419482"/>
    <lineage>
        <taxon>Bacteria</taxon>
        <taxon>Pseudomonadati</taxon>
        <taxon>Bacteroidota</taxon>
        <taxon>Chitinophagia</taxon>
        <taxon>Chitinophagales</taxon>
        <taxon>Chitinophagaceae</taxon>
        <taxon>Chitinophaga</taxon>
    </lineage>
</organism>
<evidence type="ECO:0000256" key="2">
    <source>
        <dbReference type="ARBA" id="ARBA00023239"/>
    </source>
</evidence>
<evidence type="ECO:0000256" key="1">
    <source>
        <dbReference type="ARBA" id="ARBA00010986"/>
    </source>
</evidence>
<dbReference type="STRING" id="1419482.SAMN05444266_101351"/>
<dbReference type="Gene3D" id="2.30.130.110">
    <property type="match status" value="1"/>
</dbReference>
<dbReference type="SMART" id="SM00858">
    <property type="entry name" value="SAF"/>
    <property type="match status" value="1"/>
</dbReference>
<dbReference type="CDD" id="cd11613">
    <property type="entry name" value="SAF_AH_GD"/>
    <property type="match status" value="1"/>
</dbReference>
<protein>
    <submittedName>
        <fullName evidence="4">Altronate hydrolase</fullName>
    </submittedName>
</protein>
<accession>A0A1M6VT99</accession>
<dbReference type="PANTHER" id="PTHR30536:SF5">
    <property type="entry name" value="ALTRONATE DEHYDRATASE"/>
    <property type="match status" value="1"/>
</dbReference>
<dbReference type="GO" id="GO:0016829">
    <property type="term" value="F:lyase activity"/>
    <property type="evidence" value="ECO:0007669"/>
    <property type="project" value="UniProtKB-KW"/>
</dbReference>
<dbReference type="EMBL" id="FRBL01000001">
    <property type="protein sequence ID" value="SHK84619.1"/>
    <property type="molecule type" value="Genomic_DNA"/>
</dbReference>
<keyword evidence="2" id="KW-0456">Lyase</keyword>
<keyword evidence="5" id="KW-1185">Reference proteome</keyword>
<dbReference type="InterPro" id="IPR007392">
    <property type="entry name" value="GD_AH_second"/>
</dbReference>
<evidence type="ECO:0000313" key="5">
    <source>
        <dbReference type="Proteomes" id="UP000184420"/>
    </source>
</evidence>
<evidence type="ECO:0000313" key="4">
    <source>
        <dbReference type="EMBL" id="SHK84619.1"/>
    </source>
</evidence>
<dbReference type="Proteomes" id="UP000184420">
    <property type="component" value="Unassembled WGS sequence"/>
</dbReference>
<dbReference type="InterPro" id="IPR048332">
    <property type="entry name" value="GD_AH_C"/>
</dbReference>
<reference evidence="4 5" key="1">
    <citation type="submission" date="2016-11" db="EMBL/GenBank/DDBJ databases">
        <authorList>
            <person name="Jaros S."/>
            <person name="Januszkiewicz K."/>
            <person name="Wedrychowicz H."/>
        </authorList>
    </citation>
    <scope>NUCLEOTIDE SEQUENCE [LARGE SCALE GENOMIC DNA]</scope>
    <source>
        <strain evidence="4 5">DSM 27406</strain>
    </source>
</reference>
<name>A0A1M6VT99_9BACT</name>
<dbReference type="GO" id="GO:0019698">
    <property type="term" value="P:D-galacturonate catabolic process"/>
    <property type="evidence" value="ECO:0007669"/>
    <property type="project" value="TreeGrafter"/>
</dbReference>
<dbReference type="OrthoDB" id="9804574at2"/>
<dbReference type="InterPro" id="IPR013974">
    <property type="entry name" value="SAF"/>
</dbReference>
<proteinExistence type="inferred from homology"/>
<feature type="domain" description="SAF" evidence="3">
    <location>
        <begin position="11"/>
        <end position="82"/>
    </location>
</feature>
<keyword evidence="4" id="KW-0378">Hydrolase</keyword>